<dbReference type="InterPro" id="IPR036390">
    <property type="entry name" value="WH_DNA-bd_sf"/>
</dbReference>
<feature type="region of interest" description="Disordered" evidence="1">
    <location>
        <begin position="54"/>
        <end position="76"/>
    </location>
</feature>
<evidence type="ECO:0000259" key="2">
    <source>
        <dbReference type="Pfam" id="PF01022"/>
    </source>
</evidence>
<gene>
    <name evidence="3" type="ORF">E3O42_05125</name>
</gene>
<evidence type="ECO:0000256" key="1">
    <source>
        <dbReference type="SAM" id="MobiDB-lite"/>
    </source>
</evidence>
<reference evidence="3 4" key="1">
    <citation type="submission" date="2019-03" db="EMBL/GenBank/DDBJ databases">
        <title>Genomics of glacier-inhabiting Cryobacterium strains.</title>
        <authorList>
            <person name="Liu Q."/>
            <person name="Xin Y.-H."/>
        </authorList>
    </citation>
    <scope>NUCLEOTIDE SEQUENCE [LARGE SCALE GENOMIC DNA]</scope>
    <source>
        <strain evidence="3 4">RHLS22-1</strain>
    </source>
</reference>
<proteinExistence type="predicted"/>
<accession>A0A4R8W8H6</accession>
<evidence type="ECO:0000313" key="4">
    <source>
        <dbReference type="Proteomes" id="UP000297907"/>
    </source>
</evidence>
<protein>
    <submittedName>
        <fullName evidence="3">Transcriptional regulator</fullName>
    </submittedName>
</protein>
<dbReference type="SUPFAM" id="SSF46785">
    <property type="entry name" value="Winged helix' DNA-binding domain"/>
    <property type="match status" value="1"/>
</dbReference>
<feature type="domain" description="HTH arsR-type" evidence="2">
    <location>
        <begin position="10"/>
        <end position="47"/>
    </location>
</feature>
<keyword evidence="4" id="KW-1185">Reference proteome</keyword>
<dbReference type="EMBL" id="SOFL01000014">
    <property type="protein sequence ID" value="TFC04379.1"/>
    <property type="molecule type" value="Genomic_DNA"/>
</dbReference>
<dbReference type="AlphaFoldDB" id="A0A4R8W8H6"/>
<dbReference type="InterPro" id="IPR011991">
    <property type="entry name" value="ArsR-like_HTH"/>
</dbReference>
<dbReference type="OrthoDB" id="9810923at2"/>
<feature type="compositionally biased region" description="Basic residues" evidence="1">
    <location>
        <begin position="67"/>
        <end position="76"/>
    </location>
</feature>
<dbReference type="Gene3D" id="1.10.10.10">
    <property type="entry name" value="Winged helix-like DNA-binding domain superfamily/Winged helix DNA-binding domain"/>
    <property type="match status" value="1"/>
</dbReference>
<evidence type="ECO:0000313" key="3">
    <source>
        <dbReference type="EMBL" id="TFC04379.1"/>
    </source>
</evidence>
<dbReference type="CDD" id="cd00090">
    <property type="entry name" value="HTH_ARSR"/>
    <property type="match status" value="1"/>
</dbReference>
<comment type="caution">
    <text evidence="3">The sequence shown here is derived from an EMBL/GenBank/DDBJ whole genome shotgun (WGS) entry which is preliminary data.</text>
</comment>
<name>A0A4R8W8H6_9MICO</name>
<dbReference type="InterPro" id="IPR036388">
    <property type="entry name" value="WH-like_DNA-bd_sf"/>
</dbReference>
<dbReference type="GO" id="GO:0003700">
    <property type="term" value="F:DNA-binding transcription factor activity"/>
    <property type="evidence" value="ECO:0007669"/>
    <property type="project" value="InterPro"/>
</dbReference>
<dbReference type="Proteomes" id="UP000297907">
    <property type="component" value="Unassembled WGS sequence"/>
</dbReference>
<dbReference type="InterPro" id="IPR001845">
    <property type="entry name" value="HTH_ArsR_DNA-bd_dom"/>
</dbReference>
<dbReference type="Pfam" id="PF01022">
    <property type="entry name" value="HTH_5"/>
    <property type="match status" value="1"/>
</dbReference>
<sequence>MGSVAPLIAARIRIILALCDGELSVNSLAELLEKSPPSVSQHLAKLRLSQRADRGDNCGQLGARTGLVHRRGKRSR</sequence>
<organism evidence="3 4">
    <name type="scientific">Cryobacterium adonitolivorans</name>
    <dbReference type="NCBI Taxonomy" id="1259189"/>
    <lineage>
        <taxon>Bacteria</taxon>
        <taxon>Bacillati</taxon>
        <taxon>Actinomycetota</taxon>
        <taxon>Actinomycetes</taxon>
        <taxon>Micrococcales</taxon>
        <taxon>Microbacteriaceae</taxon>
        <taxon>Cryobacterium</taxon>
    </lineage>
</organism>